<dbReference type="GO" id="GO:0005737">
    <property type="term" value="C:cytoplasm"/>
    <property type="evidence" value="ECO:0007669"/>
    <property type="project" value="UniProtKB-SubCell"/>
</dbReference>
<evidence type="ECO:0000313" key="9">
    <source>
        <dbReference type="Ensembl" id="ENSOKIP00005086765.1"/>
    </source>
</evidence>
<dbReference type="GeneTree" id="ENSGT00940000165458"/>
<evidence type="ECO:0000256" key="4">
    <source>
        <dbReference type="ARBA" id="ARBA00022490"/>
    </source>
</evidence>
<proteinExistence type="predicted"/>
<dbReference type="Pfam" id="PF01344">
    <property type="entry name" value="Kelch_1"/>
    <property type="match status" value="4"/>
</dbReference>
<keyword evidence="4" id="KW-0963">Cytoplasm</keyword>
<evidence type="ECO:0000256" key="3">
    <source>
        <dbReference type="ARBA" id="ARBA00022441"/>
    </source>
</evidence>
<name>A0A8C7MY31_ONCKI</name>
<feature type="compositionally biased region" description="Acidic residues" evidence="7">
    <location>
        <begin position="410"/>
        <end position="419"/>
    </location>
</feature>
<keyword evidence="6" id="KW-0833">Ubl conjugation pathway</keyword>
<evidence type="ECO:0000256" key="7">
    <source>
        <dbReference type="SAM" id="MobiDB-lite"/>
    </source>
</evidence>
<keyword evidence="3" id="KW-0880">Kelch repeat</keyword>
<dbReference type="SMART" id="SM00612">
    <property type="entry name" value="Kelch"/>
    <property type="match status" value="5"/>
</dbReference>
<evidence type="ECO:0000256" key="6">
    <source>
        <dbReference type="ARBA" id="ARBA00022786"/>
    </source>
</evidence>
<dbReference type="SUPFAM" id="SSF117281">
    <property type="entry name" value="Kelch motif"/>
    <property type="match status" value="1"/>
</dbReference>
<dbReference type="InterPro" id="IPR011705">
    <property type="entry name" value="BACK"/>
</dbReference>
<keyword evidence="5" id="KW-0677">Repeat</keyword>
<dbReference type="Gene3D" id="1.25.40.420">
    <property type="match status" value="1"/>
</dbReference>
<dbReference type="PANTHER" id="PTHR24412:SF174">
    <property type="entry name" value="KELCH-LIKE ECH-ASSOCIATED PROTEIN 1A"/>
    <property type="match status" value="1"/>
</dbReference>
<evidence type="ECO:0000313" key="10">
    <source>
        <dbReference type="Proteomes" id="UP000694557"/>
    </source>
</evidence>
<evidence type="ECO:0000256" key="1">
    <source>
        <dbReference type="ARBA" id="ARBA00004496"/>
    </source>
</evidence>
<evidence type="ECO:0000256" key="5">
    <source>
        <dbReference type="ARBA" id="ARBA00022737"/>
    </source>
</evidence>
<dbReference type="GO" id="GO:0006511">
    <property type="term" value="P:ubiquitin-dependent protein catabolic process"/>
    <property type="evidence" value="ECO:0007669"/>
    <property type="project" value="UniProtKB-ARBA"/>
</dbReference>
<dbReference type="AlphaFoldDB" id="A0A8C7MY31"/>
<reference evidence="9" key="2">
    <citation type="submission" date="2025-09" db="UniProtKB">
        <authorList>
            <consortium name="Ensembl"/>
        </authorList>
    </citation>
    <scope>IDENTIFICATION</scope>
</reference>
<dbReference type="Proteomes" id="UP000694557">
    <property type="component" value="Unassembled WGS sequence"/>
</dbReference>
<protein>
    <recommendedName>
        <fullName evidence="8">BACK domain-containing protein</fullName>
    </recommendedName>
</protein>
<sequence length="434" mass="48468">MIHFMRLRPLTYIHTHISVTKEVEFFSLSHCQLLELISMDLIYILYTWVRWDVESRAPYLHALLNALHVYTLPPKFIKIQLQSCPILSKANFCRDFLSKIFQEMALRKPLPPAPHRGTQLIYIAGGYRQHSLSSLEAYDPGRNVWLKLADMGSPCSGLGSCVLFGLLHTVGGRNLSLQNNSESSSLCCYKPMTNQWSQHASLNTPRNRVGVAVVDGSIYAVGGSQGSTHHRTEERYDPEANCWVFVSPVSVARLGAGVAGCGGSLYVVVGGVVDGQNRRNTAERFHTDSNTWHQLAPMTTVRSGVCVVCVDSYLYAVGGYDGHTQLSSMERYSVTRDVWEPVASMQCSRGSPSTRDASSYWVSLEKPAIFLESGFSSTGFLFSVESYLPDTRRSRMAITVTMEPCPGNLPEEEEEEEVTELERGDMTHHNSFYI</sequence>
<dbReference type="InterPro" id="IPR015915">
    <property type="entry name" value="Kelch-typ_b-propeller"/>
</dbReference>
<feature type="region of interest" description="Disordered" evidence="7">
    <location>
        <begin position="405"/>
        <end position="434"/>
    </location>
</feature>
<accession>A0A8C7MY31</accession>
<comment type="subcellular location">
    <subcellularLocation>
        <location evidence="1">Cytoplasm</location>
    </subcellularLocation>
</comment>
<dbReference type="FunFam" id="2.120.10.80:FF:000024">
    <property type="entry name" value="Kelch-like ECH-associated protein 1"/>
    <property type="match status" value="1"/>
</dbReference>
<keyword evidence="10" id="KW-1185">Reference proteome</keyword>
<dbReference type="Ensembl" id="ENSOKIT00005092792.1">
    <property type="protein sequence ID" value="ENSOKIP00005086765.1"/>
    <property type="gene ID" value="ENSOKIG00005037809.1"/>
</dbReference>
<comment type="pathway">
    <text evidence="2">Protein modification; protein ubiquitination.</text>
</comment>
<dbReference type="PANTHER" id="PTHR24412">
    <property type="entry name" value="KELCH PROTEIN"/>
    <property type="match status" value="1"/>
</dbReference>
<evidence type="ECO:0000256" key="2">
    <source>
        <dbReference type="ARBA" id="ARBA00004906"/>
    </source>
</evidence>
<evidence type="ECO:0000259" key="8">
    <source>
        <dbReference type="Pfam" id="PF07707"/>
    </source>
</evidence>
<dbReference type="InterPro" id="IPR006652">
    <property type="entry name" value="Kelch_1"/>
</dbReference>
<feature type="domain" description="BACK" evidence="8">
    <location>
        <begin position="11"/>
        <end position="79"/>
    </location>
</feature>
<dbReference type="Gene3D" id="2.120.10.80">
    <property type="entry name" value="Kelch-type beta propeller"/>
    <property type="match status" value="1"/>
</dbReference>
<organism evidence="9 10">
    <name type="scientific">Oncorhynchus kisutch</name>
    <name type="common">Coho salmon</name>
    <name type="synonym">Salmo kisutch</name>
    <dbReference type="NCBI Taxonomy" id="8019"/>
    <lineage>
        <taxon>Eukaryota</taxon>
        <taxon>Metazoa</taxon>
        <taxon>Chordata</taxon>
        <taxon>Craniata</taxon>
        <taxon>Vertebrata</taxon>
        <taxon>Euteleostomi</taxon>
        <taxon>Actinopterygii</taxon>
        <taxon>Neopterygii</taxon>
        <taxon>Teleostei</taxon>
        <taxon>Protacanthopterygii</taxon>
        <taxon>Salmoniformes</taxon>
        <taxon>Salmonidae</taxon>
        <taxon>Salmoninae</taxon>
        <taxon>Oncorhynchus</taxon>
    </lineage>
</organism>
<reference evidence="9" key="1">
    <citation type="submission" date="2025-08" db="UniProtKB">
        <authorList>
            <consortium name="Ensembl"/>
        </authorList>
    </citation>
    <scope>IDENTIFICATION</scope>
</reference>
<dbReference type="Pfam" id="PF07707">
    <property type="entry name" value="BACK"/>
    <property type="match status" value="1"/>
</dbReference>